<sequence length="172" mass="18998">MNTTLPVPVEFELPGPEWSPADPASYGVTNAAFLAVRAPLGEDYVPTLVVSGDERFDPASMREIAEEAVAVLAAETPHLRVLHREEVGVDTAPAVTQLVAAGIEIDGRRLDLLQMQVITALLDLDDERRRVVVIYKVTCLAEDWPRIGREFQDFMRTVRPLPEQTAPQKDAP</sequence>
<protein>
    <recommendedName>
        <fullName evidence="3">DUF1795 domain-containing protein</fullName>
    </recommendedName>
</protein>
<dbReference type="Gene3D" id="3.40.1000.10">
    <property type="entry name" value="Mog1/PsbP, alpha/beta/alpha sandwich"/>
    <property type="match status" value="1"/>
</dbReference>
<evidence type="ECO:0000313" key="2">
    <source>
        <dbReference type="Proteomes" id="UP000295198"/>
    </source>
</evidence>
<evidence type="ECO:0000313" key="1">
    <source>
        <dbReference type="EMBL" id="RYP81396.1"/>
    </source>
</evidence>
<dbReference type="Proteomes" id="UP000295198">
    <property type="component" value="Unassembled WGS sequence"/>
</dbReference>
<proteinExistence type="predicted"/>
<organism evidence="1 2">
    <name type="scientific">Nocardioides guangzhouensis</name>
    <dbReference type="NCBI Taxonomy" id="2497878"/>
    <lineage>
        <taxon>Bacteria</taxon>
        <taxon>Bacillati</taxon>
        <taxon>Actinomycetota</taxon>
        <taxon>Actinomycetes</taxon>
        <taxon>Propionibacteriales</taxon>
        <taxon>Nocardioidaceae</taxon>
        <taxon>Nocardioides</taxon>
    </lineage>
</organism>
<keyword evidence="2" id="KW-1185">Reference proteome</keyword>
<comment type="caution">
    <text evidence="1">The sequence shown here is derived from an EMBL/GenBank/DDBJ whole genome shotgun (WGS) entry which is preliminary data.</text>
</comment>
<evidence type="ECO:0008006" key="3">
    <source>
        <dbReference type="Google" id="ProtNLM"/>
    </source>
</evidence>
<reference evidence="1 2" key="1">
    <citation type="submission" date="2019-01" db="EMBL/GenBank/DDBJ databases">
        <title>Nocardioides guangzhouensis sp. nov., an actinobacterium isolated from soil.</title>
        <authorList>
            <person name="Fu Y."/>
            <person name="Cai Y."/>
            <person name="Lin Z."/>
            <person name="Chen P."/>
        </authorList>
    </citation>
    <scope>NUCLEOTIDE SEQUENCE [LARGE SCALE GENOMIC DNA]</scope>
    <source>
        <strain evidence="1 2">130</strain>
    </source>
</reference>
<name>A0A4Q4Z381_9ACTN</name>
<dbReference type="AlphaFoldDB" id="A0A4Q4Z381"/>
<dbReference type="OrthoDB" id="3686643at2"/>
<gene>
    <name evidence="1" type="ORF">EKO23_23620</name>
</gene>
<dbReference type="EMBL" id="SDKM01000068">
    <property type="protein sequence ID" value="RYP81396.1"/>
    <property type="molecule type" value="Genomic_DNA"/>
</dbReference>
<dbReference type="RefSeq" id="WP_134720943.1">
    <property type="nucleotide sequence ID" value="NZ_SDKM01000068.1"/>
</dbReference>
<accession>A0A4Q4Z381</accession>